<name>A0A2A9ND01_9AGAR</name>
<protein>
    <submittedName>
        <fullName evidence="1">Uncharacterized protein</fullName>
    </submittedName>
</protein>
<accession>A0A2A9ND01</accession>
<keyword evidence="2" id="KW-1185">Reference proteome</keyword>
<reference evidence="1 2" key="1">
    <citation type="submission" date="2014-02" db="EMBL/GenBank/DDBJ databases">
        <title>Transposable element dynamics among asymbiotic and ectomycorrhizal Amanita fungi.</title>
        <authorList>
            <consortium name="DOE Joint Genome Institute"/>
            <person name="Hess J."/>
            <person name="Skrede I."/>
            <person name="Wolfe B."/>
            <person name="LaButti K."/>
            <person name="Ohm R.A."/>
            <person name="Grigoriev I.V."/>
            <person name="Pringle A."/>
        </authorList>
    </citation>
    <scope>NUCLEOTIDE SEQUENCE [LARGE SCALE GENOMIC DNA]</scope>
    <source>
        <strain evidence="1 2">SKay4041</strain>
    </source>
</reference>
<dbReference type="EMBL" id="KZ302317">
    <property type="protein sequence ID" value="PFH45656.1"/>
    <property type="molecule type" value="Genomic_DNA"/>
</dbReference>
<organism evidence="1 2">
    <name type="scientific">Amanita thiersii Skay4041</name>
    <dbReference type="NCBI Taxonomy" id="703135"/>
    <lineage>
        <taxon>Eukaryota</taxon>
        <taxon>Fungi</taxon>
        <taxon>Dikarya</taxon>
        <taxon>Basidiomycota</taxon>
        <taxon>Agaricomycotina</taxon>
        <taxon>Agaricomycetes</taxon>
        <taxon>Agaricomycetidae</taxon>
        <taxon>Agaricales</taxon>
        <taxon>Pluteineae</taxon>
        <taxon>Amanitaceae</taxon>
        <taxon>Amanita</taxon>
    </lineage>
</organism>
<gene>
    <name evidence="1" type="ORF">AMATHDRAFT_51545</name>
</gene>
<evidence type="ECO:0000313" key="1">
    <source>
        <dbReference type="EMBL" id="PFH45656.1"/>
    </source>
</evidence>
<dbReference type="Proteomes" id="UP000242287">
    <property type="component" value="Unassembled WGS sequence"/>
</dbReference>
<sequence length="114" mass="12736">MPSGERDCNLGKPILALQYPTYRVQKKKGTSNKQRKHEATTGAFYISYKLLVPKNSVVFRVLPVLPGYYWQTSMHIALRATHALVEDGIVHLVTPALVTALEHMTVVSYADVVP</sequence>
<evidence type="ECO:0000313" key="2">
    <source>
        <dbReference type="Proteomes" id="UP000242287"/>
    </source>
</evidence>
<dbReference type="AlphaFoldDB" id="A0A2A9ND01"/>
<proteinExistence type="predicted"/>